<dbReference type="PROSITE" id="PS00636">
    <property type="entry name" value="DNAJ_1"/>
    <property type="match status" value="1"/>
</dbReference>
<dbReference type="Pfam" id="PF01556">
    <property type="entry name" value="DnaJ_C"/>
    <property type="match status" value="1"/>
</dbReference>
<feature type="binding site" evidence="11">
    <location>
        <position position="203"/>
    </location>
    <ligand>
        <name>Zn(2+)</name>
        <dbReference type="ChEBI" id="CHEBI:29105"/>
        <label>2</label>
    </ligand>
</feature>
<dbReference type="CDD" id="cd10719">
    <property type="entry name" value="DnaJ_zf"/>
    <property type="match status" value="1"/>
</dbReference>
<dbReference type="EMBL" id="MHQY01000029">
    <property type="protein sequence ID" value="OHA13368.1"/>
    <property type="molecule type" value="Genomic_DNA"/>
</dbReference>
<feature type="binding site" evidence="11">
    <location>
        <position position="174"/>
    </location>
    <ligand>
        <name>Zn(2+)</name>
        <dbReference type="ChEBI" id="CHEBI:29105"/>
        <label>2</label>
    </ligand>
</feature>
<dbReference type="Pfam" id="PF00684">
    <property type="entry name" value="DnaJ_CXXCXGXG"/>
    <property type="match status" value="1"/>
</dbReference>
<dbReference type="GO" id="GO:0051082">
    <property type="term" value="F:unfolded protein binding"/>
    <property type="evidence" value="ECO:0007669"/>
    <property type="project" value="UniProtKB-UniRule"/>
</dbReference>
<comment type="cofactor">
    <cofactor evidence="11">
        <name>Zn(2+)</name>
        <dbReference type="ChEBI" id="CHEBI:29105"/>
    </cofactor>
    <text evidence="11">Binds 2 Zn(2+) ions per monomer.</text>
</comment>
<evidence type="ECO:0000256" key="2">
    <source>
        <dbReference type="ARBA" id="ARBA00022705"/>
    </source>
</evidence>
<gene>
    <name evidence="11" type="primary">dnaJ</name>
    <name evidence="15" type="ORF">A3G49_00905</name>
</gene>
<evidence type="ECO:0000256" key="3">
    <source>
        <dbReference type="ARBA" id="ARBA00022723"/>
    </source>
</evidence>
<dbReference type="GO" id="GO:0009408">
    <property type="term" value="P:response to heat"/>
    <property type="evidence" value="ECO:0007669"/>
    <property type="project" value="InterPro"/>
</dbReference>
<dbReference type="FunFam" id="2.60.260.20:FF:000005">
    <property type="entry name" value="Chaperone protein dnaJ 1, mitochondrial"/>
    <property type="match status" value="1"/>
</dbReference>
<dbReference type="InterPro" id="IPR036410">
    <property type="entry name" value="HSP_DnaJ_Cys-rich_dom_sf"/>
</dbReference>
<dbReference type="CDD" id="cd10747">
    <property type="entry name" value="DnaJ_C"/>
    <property type="match status" value="1"/>
</dbReference>
<dbReference type="Pfam" id="PF00226">
    <property type="entry name" value="DnaJ"/>
    <property type="match status" value="1"/>
</dbReference>
<dbReference type="SUPFAM" id="SSF46565">
    <property type="entry name" value="Chaperone J-domain"/>
    <property type="match status" value="1"/>
</dbReference>
<evidence type="ECO:0000256" key="6">
    <source>
        <dbReference type="ARBA" id="ARBA00022833"/>
    </source>
</evidence>
<dbReference type="AlphaFoldDB" id="A0A1G2LP14"/>
<dbReference type="FunFam" id="2.10.230.10:FF:000002">
    <property type="entry name" value="Molecular chaperone DnaJ"/>
    <property type="match status" value="1"/>
</dbReference>
<keyword evidence="3 11" id="KW-0479">Metal-binding</keyword>
<evidence type="ECO:0000313" key="15">
    <source>
        <dbReference type="EMBL" id="OHA13368.1"/>
    </source>
</evidence>
<dbReference type="Gene3D" id="2.10.230.10">
    <property type="entry name" value="Heat shock protein DnaJ, cysteine-rich domain"/>
    <property type="match status" value="1"/>
</dbReference>
<evidence type="ECO:0000256" key="5">
    <source>
        <dbReference type="ARBA" id="ARBA00022771"/>
    </source>
</evidence>
<dbReference type="Gene3D" id="2.60.260.20">
    <property type="entry name" value="Urease metallochaperone UreE, N-terminal domain"/>
    <property type="match status" value="2"/>
</dbReference>
<dbReference type="InterPro" id="IPR001623">
    <property type="entry name" value="DnaJ_domain"/>
</dbReference>
<dbReference type="InterPro" id="IPR036869">
    <property type="entry name" value="J_dom_sf"/>
</dbReference>
<dbReference type="PROSITE" id="PS50076">
    <property type="entry name" value="DNAJ_2"/>
    <property type="match status" value="1"/>
</dbReference>
<evidence type="ECO:0000256" key="9">
    <source>
        <dbReference type="ARBA" id="ARBA00061004"/>
    </source>
</evidence>
<comment type="subcellular location">
    <subcellularLocation>
        <location evidence="11">Cytoplasm</location>
    </subcellularLocation>
</comment>
<feature type="binding site" evidence="11">
    <location>
        <position position="160"/>
    </location>
    <ligand>
        <name>Zn(2+)</name>
        <dbReference type="ChEBI" id="CHEBI:29105"/>
        <label>1</label>
    </ligand>
</feature>
<sequence length="366" mass="40215">MSKDYYKILQVPRNATKEEVKQAYRKLAHQFHPDKQGGNEAKFKEVNEAYQVLGDEQKRAQYDQFGTVFEGARTGGGWQQGGFGFPGFGFGEGFRGFEDFDFGDVFEDILGGFGGMGAKTQSRSRKGRDIQIDLEIPFEEIFAGGHHDIQIQKLSKCARCDSAGTEPGTKLKTCSRCHGTGKFEKKQKTFLGVFAQIMVCPDCQGKGQIPEVICRDCLGKGVVRALERIEIIIPKGIEDGEIIKMSGKGEASTISGVPGDLYIRIHVTSDKIFKRQGDALIMLLTIKFSQAILGDSVDIKTPDGAIKLKIPEGTAEGDILKVRGKGVPSRSGYGSGDLLIEIKVEIPKRVSRKARELVEKLKEEGV</sequence>
<dbReference type="InterPro" id="IPR012724">
    <property type="entry name" value="DnaJ"/>
</dbReference>
<dbReference type="InterPro" id="IPR001305">
    <property type="entry name" value="HSP_DnaJ_Cys-rich_dom"/>
</dbReference>
<dbReference type="SMART" id="SM00271">
    <property type="entry name" value="DnaJ"/>
    <property type="match status" value="1"/>
</dbReference>
<dbReference type="InterPro" id="IPR008971">
    <property type="entry name" value="HSP40/DnaJ_pept-bd"/>
</dbReference>
<dbReference type="GO" id="GO:0005737">
    <property type="term" value="C:cytoplasm"/>
    <property type="evidence" value="ECO:0007669"/>
    <property type="project" value="UniProtKB-SubCell"/>
</dbReference>
<evidence type="ECO:0000256" key="1">
    <source>
        <dbReference type="ARBA" id="ARBA00022490"/>
    </source>
</evidence>
<dbReference type="GO" id="GO:0042026">
    <property type="term" value="P:protein refolding"/>
    <property type="evidence" value="ECO:0007669"/>
    <property type="project" value="TreeGrafter"/>
</dbReference>
<proteinExistence type="inferred from homology"/>
<dbReference type="PROSITE" id="PS51188">
    <property type="entry name" value="ZF_CR"/>
    <property type="match status" value="1"/>
</dbReference>
<dbReference type="PANTHER" id="PTHR43096:SF48">
    <property type="entry name" value="CHAPERONE PROTEIN DNAJ"/>
    <property type="match status" value="1"/>
</dbReference>
<keyword evidence="6 11" id="KW-0862">Zinc</keyword>
<dbReference type="GO" id="GO:0031072">
    <property type="term" value="F:heat shock protein binding"/>
    <property type="evidence" value="ECO:0007669"/>
    <property type="project" value="InterPro"/>
</dbReference>
<comment type="caution">
    <text evidence="11">Lacks conserved residue(s) required for the propagation of feature annotation.</text>
</comment>
<comment type="similarity">
    <text evidence="9 11">Belongs to the DnaJ family.</text>
</comment>
<feature type="domain" description="J" evidence="13">
    <location>
        <begin position="4"/>
        <end position="66"/>
    </location>
</feature>
<keyword evidence="5 11" id="KW-0863">Zinc-finger</keyword>
<evidence type="ECO:0000259" key="13">
    <source>
        <dbReference type="PROSITE" id="PS50076"/>
    </source>
</evidence>
<feature type="domain" description="CR-type" evidence="14">
    <location>
        <begin position="144"/>
        <end position="226"/>
    </location>
</feature>
<comment type="domain">
    <text evidence="11">The J domain is necessary and sufficient to stimulate DnaK ATPase activity. Zinc center 1 plays an important role in the autonomous, DnaK-independent chaperone activity of DnaJ. Zinc center 2 is essential for interaction with DnaK and for DnaJ activity.</text>
</comment>
<dbReference type="NCBIfam" id="TIGR02349">
    <property type="entry name" value="DnaJ_bact"/>
    <property type="match status" value="1"/>
</dbReference>
<dbReference type="GO" id="GO:0005524">
    <property type="term" value="F:ATP binding"/>
    <property type="evidence" value="ECO:0007669"/>
    <property type="project" value="InterPro"/>
</dbReference>
<organism evidence="15 16">
    <name type="scientific">Candidatus Sungbacteria bacterium RIFCSPLOWO2_12_FULL_41_11</name>
    <dbReference type="NCBI Taxonomy" id="1802286"/>
    <lineage>
        <taxon>Bacteria</taxon>
        <taxon>Candidatus Sungiibacteriota</taxon>
    </lineage>
</organism>
<comment type="function">
    <text evidence="11">Participates actively in the response to hyperosmotic and heat shock by preventing the aggregation of stress-denatured proteins and by disaggregating proteins, also in an autonomous, DnaK-independent fashion. Unfolded proteins bind initially to DnaJ; upon interaction with the DnaJ-bound protein, DnaK hydrolyzes its bound ATP, resulting in the formation of a stable complex. GrpE releases ADP from DnaK; ATP binding to DnaK triggers the release of the substrate protein, thus completing the reaction cycle. Several rounds of ATP-dependent interactions between DnaJ, DnaK and GrpE are required for fully efficient folding. Also involved, together with DnaK and GrpE, in the DNA replication of plasmids through activation of initiation proteins.</text>
</comment>
<dbReference type="CDD" id="cd06257">
    <property type="entry name" value="DnaJ"/>
    <property type="match status" value="1"/>
</dbReference>
<keyword evidence="4 11" id="KW-0677">Repeat</keyword>
<keyword evidence="8 11" id="KW-0143">Chaperone</keyword>
<dbReference type="HAMAP" id="MF_01152">
    <property type="entry name" value="DnaJ"/>
    <property type="match status" value="1"/>
</dbReference>
<accession>A0A1G2LP14</accession>
<feature type="binding site" evidence="11">
    <location>
        <position position="217"/>
    </location>
    <ligand>
        <name>Zn(2+)</name>
        <dbReference type="ChEBI" id="CHEBI:29105"/>
        <label>1</label>
    </ligand>
</feature>
<evidence type="ECO:0000256" key="10">
    <source>
        <dbReference type="ARBA" id="ARBA00067609"/>
    </source>
</evidence>
<comment type="caution">
    <text evidence="15">The sequence shown here is derived from an EMBL/GenBank/DDBJ whole genome shotgun (WGS) entry which is preliminary data.</text>
</comment>
<evidence type="ECO:0000256" key="11">
    <source>
        <dbReference type="HAMAP-Rule" id="MF_01152"/>
    </source>
</evidence>
<keyword evidence="7 11" id="KW-0346">Stress response</keyword>
<dbReference type="Gene3D" id="1.10.287.110">
    <property type="entry name" value="DnaJ domain"/>
    <property type="match status" value="1"/>
</dbReference>
<dbReference type="NCBIfam" id="NF008035">
    <property type="entry name" value="PRK10767.1"/>
    <property type="match status" value="1"/>
</dbReference>
<keyword evidence="2 11" id="KW-0235">DNA replication</keyword>
<dbReference type="PRINTS" id="PR00625">
    <property type="entry name" value="JDOMAIN"/>
</dbReference>
<feature type="binding site" evidence="11">
    <location>
        <position position="200"/>
    </location>
    <ligand>
        <name>Zn(2+)</name>
        <dbReference type="ChEBI" id="CHEBI:29105"/>
        <label>2</label>
    </ligand>
</feature>
<keyword evidence="1 11" id="KW-0963">Cytoplasm</keyword>
<dbReference type="GO" id="GO:0008270">
    <property type="term" value="F:zinc ion binding"/>
    <property type="evidence" value="ECO:0007669"/>
    <property type="project" value="UniProtKB-UniRule"/>
</dbReference>
<evidence type="ECO:0000256" key="4">
    <source>
        <dbReference type="ARBA" id="ARBA00022737"/>
    </source>
</evidence>
<feature type="binding site" evidence="11">
    <location>
        <position position="214"/>
    </location>
    <ligand>
        <name>Zn(2+)</name>
        <dbReference type="ChEBI" id="CHEBI:29105"/>
        <label>1</label>
    </ligand>
</feature>
<evidence type="ECO:0000256" key="8">
    <source>
        <dbReference type="ARBA" id="ARBA00023186"/>
    </source>
</evidence>
<dbReference type="PANTHER" id="PTHR43096">
    <property type="entry name" value="DNAJ HOMOLOG 1, MITOCHONDRIAL-RELATED"/>
    <property type="match status" value="1"/>
</dbReference>
<evidence type="ECO:0000259" key="14">
    <source>
        <dbReference type="PROSITE" id="PS51188"/>
    </source>
</evidence>
<evidence type="ECO:0000313" key="16">
    <source>
        <dbReference type="Proteomes" id="UP000177171"/>
    </source>
</evidence>
<dbReference type="Proteomes" id="UP000177171">
    <property type="component" value="Unassembled WGS sequence"/>
</dbReference>
<comment type="subunit">
    <text evidence="11">Homodimer.</text>
</comment>
<evidence type="ECO:0000256" key="12">
    <source>
        <dbReference type="PROSITE-ProRule" id="PRU00546"/>
    </source>
</evidence>
<name>A0A1G2LP14_9BACT</name>
<dbReference type="InterPro" id="IPR002939">
    <property type="entry name" value="DnaJ_C"/>
</dbReference>
<feature type="zinc finger region" description="CR-type" evidence="12">
    <location>
        <begin position="144"/>
        <end position="226"/>
    </location>
</feature>
<feature type="binding site" evidence="11">
    <location>
        <position position="177"/>
    </location>
    <ligand>
        <name>Zn(2+)</name>
        <dbReference type="ChEBI" id="CHEBI:29105"/>
        <label>2</label>
    </ligand>
</feature>
<dbReference type="InterPro" id="IPR018253">
    <property type="entry name" value="DnaJ_domain_CS"/>
</dbReference>
<feature type="binding site" evidence="11">
    <location>
        <position position="157"/>
    </location>
    <ligand>
        <name>Zn(2+)</name>
        <dbReference type="ChEBI" id="CHEBI:29105"/>
        <label>1</label>
    </ligand>
</feature>
<dbReference type="GO" id="GO:0006260">
    <property type="term" value="P:DNA replication"/>
    <property type="evidence" value="ECO:0007669"/>
    <property type="project" value="UniProtKB-KW"/>
</dbReference>
<evidence type="ECO:0000256" key="7">
    <source>
        <dbReference type="ARBA" id="ARBA00023016"/>
    </source>
</evidence>
<dbReference type="SUPFAM" id="SSF57938">
    <property type="entry name" value="DnaJ/Hsp40 cysteine-rich domain"/>
    <property type="match status" value="1"/>
</dbReference>
<reference evidence="15 16" key="1">
    <citation type="journal article" date="2016" name="Nat. Commun.">
        <title>Thousands of microbial genomes shed light on interconnected biogeochemical processes in an aquifer system.</title>
        <authorList>
            <person name="Anantharaman K."/>
            <person name="Brown C.T."/>
            <person name="Hug L.A."/>
            <person name="Sharon I."/>
            <person name="Castelle C.J."/>
            <person name="Probst A.J."/>
            <person name="Thomas B.C."/>
            <person name="Singh A."/>
            <person name="Wilkins M.J."/>
            <person name="Karaoz U."/>
            <person name="Brodie E.L."/>
            <person name="Williams K.H."/>
            <person name="Hubbard S.S."/>
            <person name="Banfield J.F."/>
        </authorList>
    </citation>
    <scope>NUCLEOTIDE SEQUENCE [LARGE SCALE GENOMIC DNA]</scope>
</reference>
<protein>
    <recommendedName>
        <fullName evidence="10 11">Chaperone protein DnaJ</fullName>
    </recommendedName>
</protein>
<dbReference type="SUPFAM" id="SSF49493">
    <property type="entry name" value="HSP40/DnaJ peptide-binding domain"/>
    <property type="match status" value="2"/>
</dbReference>